<evidence type="ECO:0000256" key="1">
    <source>
        <dbReference type="SAM" id="Phobius"/>
    </source>
</evidence>
<name>A0A7C9FRL4_9BACT</name>
<feature type="transmembrane region" description="Helical" evidence="1">
    <location>
        <begin position="12"/>
        <end position="29"/>
    </location>
</feature>
<keyword evidence="1" id="KW-0812">Transmembrane</keyword>
<organism evidence="2 3">
    <name type="scientific">Salmonirosea aquatica</name>
    <dbReference type="NCBI Taxonomy" id="2654236"/>
    <lineage>
        <taxon>Bacteria</taxon>
        <taxon>Pseudomonadati</taxon>
        <taxon>Bacteroidota</taxon>
        <taxon>Cytophagia</taxon>
        <taxon>Cytophagales</taxon>
        <taxon>Spirosomataceae</taxon>
        <taxon>Salmonirosea</taxon>
    </lineage>
</organism>
<evidence type="ECO:0008006" key="4">
    <source>
        <dbReference type="Google" id="ProtNLM"/>
    </source>
</evidence>
<dbReference type="RefSeq" id="WP_152758969.1">
    <property type="nucleotide sequence ID" value="NZ_WHLY01000002.1"/>
</dbReference>
<gene>
    <name evidence="2" type="ORF">GBK04_09480</name>
</gene>
<dbReference type="EMBL" id="WHLY01000002">
    <property type="protein sequence ID" value="MPR33592.1"/>
    <property type="molecule type" value="Genomic_DNA"/>
</dbReference>
<evidence type="ECO:0000313" key="2">
    <source>
        <dbReference type="EMBL" id="MPR33592.1"/>
    </source>
</evidence>
<dbReference type="Proteomes" id="UP000479293">
    <property type="component" value="Unassembled WGS sequence"/>
</dbReference>
<dbReference type="AlphaFoldDB" id="A0A7C9FRL4"/>
<keyword evidence="1" id="KW-1133">Transmembrane helix</keyword>
<protein>
    <recommendedName>
        <fullName evidence="4">Lipocalin-like domain-containing protein</fullName>
    </recommendedName>
</protein>
<comment type="caution">
    <text evidence="2">The sequence shown here is derived from an EMBL/GenBank/DDBJ whole genome shotgun (WGS) entry which is preliminary data.</text>
</comment>
<evidence type="ECO:0000313" key="3">
    <source>
        <dbReference type="Proteomes" id="UP000479293"/>
    </source>
</evidence>
<proteinExistence type="predicted"/>
<keyword evidence="3" id="KW-1185">Reference proteome</keyword>
<accession>A0A7C9FRL4</accession>
<keyword evidence="1" id="KW-0472">Membrane</keyword>
<reference evidence="2 3" key="1">
    <citation type="submission" date="2019-10" db="EMBL/GenBank/DDBJ databases">
        <title>Draft Genome Sequence of Cytophagaceae sp. SJW1-29.</title>
        <authorList>
            <person name="Choi A."/>
        </authorList>
    </citation>
    <scope>NUCLEOTIDE SEQUENCE [LARGE SCALE GENOMIC DNA]</scope>
    <source>
        <strain evidence="2 3">SJW1-29</strain>
    </source>
</reference>
<sequence>MFDLRKKVHPAFIYGGTLVGFLCLFLVLMTNASSPSQQIVGTWEEVSWEYEKADKDQYDSVMTGEVIADTLQRLIARDRIIHQAETWRFLPNGKLLLTSLRGTRKAAQWTLKGRGHVLFMWYNQESEESYDIAKITPDELVLHFHTDMQVRGIAKITFKKIR</sequence>